<accession>A0ACB7VX02</accession>
<organism evidence="1 2">
    <name type="scientific">Dioscorea alata</name>
    <name type="common">Purple yam</name>
    <dbReference type="NCBI Taxonomy" id="55571"/>
    <lineage>
        <taxon>Eukaryota</taxon>
        <taxon>Viridiplantae</taxon>
        <taxon>Streptophyta</taxon>
        <taxon>Embryophyta</taxon>
        <taxon>Tracheophyta</taxon>
        <taxon>Spermatophyta</taxon>
        <taxon>Magnoliopsida</taxon>
        <taxon>Liliopsida</taxon>
        <taxon>Dioscoreales</taxon>
        <taxon>Dioscoreaceae</taxon>
        <taxon>Dioscorea</taxon>
    </lineage>
</organism>
<evidence type="ECO:0000313" key="1">
    <source>
        <dbReference type="EMBL" id="KAH7679382.1"/>
    </source>
</evidence>
<comment type="caution">
    <text evidence="1">The sequence shown here is derived from an EMBL/GenBank/DDBJ whole genome shotgun (WGS) entry which is preliminary data.</text>
</comment>
<protein>
    <submittedName>
        <fullName evidence="1">Mitochondrial glycoprotein</fullName>
    </submittedName>
</protein>
<proteinExistence type="predicted"/>
<keyword evidence="2" id="KW-1185">Reference proteome</keyword>
<reference evidence="2" key="1">
    <citation type="journal article" date="2022" name="Nat. Commun.">
        <title>Chromosome evolution and the genetic basis of agronomically important traits in greater yam.</title>
        <authorList>
            <person name="Bredeson J.V."/>
            <person name="Lyons J.B."/>
            <person name="Oniyinde I.O."/>
            <person name="Okereke N.R."/>
            <person name="Kolade O."/>
            <person name="Nnabue I."/>
            <person name="Nwadili C.O."/>
            <person name="Hribova E."/>
            <person name="Parker M."/>
            <person name="Nwogha J."/>
            <person name="Shu S."/>
            <person name="Carlson J."/>
            <person name="Kariba R."/>
            <person name="Muthemba S."/>
            <person name="Knop K."/>
            <person name="Barton G.J."/>
            <person name="Sherwood A.V."/>
            <person name="Lopez-Montes A."/>
            <person name="Asiedu R."/>
            <person name="Jamnadass R."/>
            <person name="Muchugi A."/>
            <person name="Goodstein D."/>
            <person name="Egesi C.N."/>
            <person name="Featherston J."/>
            <person name="Asfaw A."/>
            <person name="Simpson G.G."/>
            <person name="Dolezel J."/>
            <person name="Hendre P.S."/>
            <person name="Van Deynze A."/>
            <person name="Kumar P.L."/>
            <person name="Obidiegwu J.E."/>
            <person name="Bhattacharjee R."/>
            <person name="Rokhsar D.S."/>
        </authorList>
    </citation>
    <scope>NUCLEOTIDE SEQUENCE [LARGE SCALE GENOMIC DNA]</scope>
    <source>
        <strain evidence="2">cv. TDa95/00328</strain>
    </source>
</reference>
<evidence type="ECO:0000313" key="2">
    <source>
        <dbReference type="Proteomes" id="UP000827976"/>
    </source>
</evidence>
<gene>
    <name evidence="1" type="ORF">IHE45_06G054600</name>
</gene>
<dbReference type="Proteomes" id="UP000827976">
    <property type="component" value="Chromosome 6"/>
</dbReference>
<dbReference type="EMBL" id="CM037016">
    <property type="protein sequence ID" value="KAH7679382.1"/>
    <property type="molecule type" value="Genomic_DNA"/>
</dbReference>
<sequence length="133" mass="15099">MSAQGQRWSLSCILTCSVFAGEGFGSSDFRIRRVAYHSSQDSLEALKYKGPKFMSLDPNLQGALKEYLIARGVGAELTDFLLKCLHSKDQNQYVTWLRTMESLLANQHESCILYIFIRITNTSQTTYFVSKNL</sequence>
<name>A0ACB7VX02_DIOAL</name>